<dbReference type="GeneID" id="105040417"/>
<dbReference type="InterPro" id="IPR016166">
    <property type="entry name" value="FAD-bd_PCMH"/>
</dbReference>
<dbReference type="Gene3D" id="3.30.465.10">
    <property type="match status" value="1"/>
</dbReference>
<evidence type="ECO:0000256" key="5">
    <source>
        <dbReference type="ARBA" id="ARBA00022827"/>
    </source>
</evidence>
<dbReference type="InterPro" id="IPR036318">
    <property type="entry name" value="FAD-bd_PCMH-like_sf"/>
</dbReference>
<dbReference type="Pfam" id="PF09265">
    <property type="entry name" value="Cytokin-bind"/>
    <property type="match status" value="1"/>
</dbReference>
<keyword evidence="8" id="KW-0812">Transmembrane</keyword>
<keyword evidence="8" id="KW-1133">Transmembrane helix</keyword>
<dbReference type="InterPro" id="IPR050432">
    <property type="entry name" value="FAD-linked_Oxidoreductases_BP"/>
</dbReference>
<dbReference type="Gene3D" id="3.40.462.10">
    <property type="entry name" value="FAD-linked oxidases, C-terminal domain"/>
    <property type="match status" value="1"/>
</dbReference>
<keyword evidence="10" id="KW-1185">Reference proteome</keyword>
<dbReference type="InterPro" id="IPR006093">
    <property type="entry name" value="Oxy_OxRdtase_FAD_BS"/>
</dbReference>
<accession>A0A6I9QTV7</accession>
<dbReference type="Gene3D" id="3.30.43.10">
    <property type="entry name" value="Uridine Diphospho-n-acetylenolpyruvylglucosamine Reductase, domain 2"/>
    <property type="match status" value="1"/>
</dbReference>
<evidence type="ECO:0000256" key="4">
    <source>
        <dbReference type="ARBA" id="ARBA00022630"/>
    </source>
</evidence>
<dbReference type="GO" id="GO:0019139">
    <property type="term" value="F:cytokinin dehydrogenase activity"/>
    <property type="evidence" value="ECO:0007669"/>
    <property type="project" value="UniProtKB-EC"/>
</dbReference>
<dbReference type="InterPro" id="IPR016167">
    <property type="entry name" value="FAD-bd_PCMH_sub1"/>
</dbReference>
<evidence type="ECO:0000256" key="6">
    <source>
        <dbReference type="ARBA" id="ARBA00023002"/>
    </source>
</evidence>
<dbReference type="OrthoDB" id="415825at2759"/>
<evidence type="ECO:0000256" key="2">
    <source>
        <dbReference type="ARBA" id="ARBA00005466"/>
    </source>
</evidence>
<evidence type="ECO:0000256" key="7">
    <source>
        <dbReference type="ARBA" id="ARBA00048224"/>
    </source>
</evidence>
<dbReference type="EC" id="1.5.99.12" evidence="3"/>
<feature type="transmembrane region" description="Helical" evidence="8">
    <location>
        <begin position="12"/>
        <end position="32"/>
    </location>
</feature>
<dbReference type="PROSITE" id="PS00862">
    <property type="entry name" value="OX2_COVAL_FAD"/>
    <property type="match status" value="1"/>
</dbReference>
<dbReference type="PANTHER" id="PTHR13878:SF127">
    <property type="entry name" value="CYTOKININ DEHYDROGENASE 3"/>
    <property type="match status" value="1"/>
</dbReference>
<comment type="cofactor">
    <cofactor evidence="1">
        <name>FAD</name>
        <dbReference type="ChEBI" id="CHEBI:57692"/>
    </cofactor>
</comment>
<dbReference type="KEGG" id="egu:105040417"/>
<comment type="catalytic activity">
    <reaction evidence="7">
        <text>N(6)-dimethylallyladenine + A + H2O = 3-methyl-2-butenal + adenine + AH2</text>
        <dbReference type="Rhea" id="RHEA:13625"/>
        <dbReference type="ChEBI" id="CHEBI:13193"/>
        <dbReference type="ChEBI" id="CHEBI:15377"/>
        <dbReference type="ChEBI" id="CHEBI:15825"/>
        <dbReference type="ChEBI" id="CHEBI:16708"/>
        <dbReference type="ChEBI" id="CHEBI:17499"/>
        <dbReference type="ChEBI" id="CHEBI:17660"/>
        <dbReference type="EC" id="1.5.99.12"/>
    </reaction>
</comment>
<evidence type="ECO:0000259" key="9">
    <source>
        <dbReference type="PROSITE" id="PS51387"/>
    </source>
</evidence>
<keyword evidence="4" id="KW-0285">Flavoprotein</keyword>
<dbReference type="Proteomes" id="UP000504607">
    <property type="component" value="Chromosome 3"/>
</dbReference>
<comment type="similarity">
    <text evidence="2">Belongs to the oxygen-dependent FAD-linked oxidoreductase family.</text>
</comment>
<reference evidence="11" key="1">
    <citation type="submission" date="2025-08" db="UniProtKB">
        <authorList>
            <consortium name="RefSeq"/>
        </authorList>
    </citation>
    <scope>IDENTIFICATION</scope>
</reference>
<feature type="domain" description="FAD-binding PCMH-type" evidence="9">
    <location>
        <begin position="67"/>
        <end position="248"/>
    </location>
</feature>
<organism evidence="10 11">
    <name type="scientific">Elaeis guineensis var. tenera</name>
    <name type="common">Oil palm</name>
    <dbReference type="NCBI Taxonomy" id="51953"/>
    <lineage>
        <taxon>Eukaryota</taxon>
        <taxon>Viridiplantae</taxon>
        <taxon>Streptophyta</taxon>
        <taxon>Embryophyta</taxon>
        <taxon>Tracheophyta</taxon>
        <taxon>Spermatophyta</taxon>
        <taxon>Magnoliopsida</taxon>
        <taxon>Liliopsida</taxon>
        <taxon>Arecaceae</taxon>
        <taxon>Arecoideae</taxon>
        <taxon>Cocoseae</taxon>
        <taxon>Elaeidinae</taxon>
        <taxon>Elaeis</taxon>
    </lineage>
</organism>
<dbReference type="InterPro" id="IPR016169">
    <property type="entry name" value="FAD-bd_PCMH_sub2"/>
</dbReference>
<sequence>MALLRASSISSFLMVIFLITSLMSIVSQIGPWPGALPQDLLAIDIAAKLHMDSHATSLVSTDFGGLTQASPAAVFYPSSPHDIAVLVQFSYSSSRPFTVAPRGHGHSIRGQAFAPDGVVIDMASLGHGRNDRIIVHSDDSQFRYVDAGGEQLWIDVLHAALEHGLAPPSWTDYLHLTVGGTLSNAGVSGQAFRHGPQISNVYELDVVTGKGEMVTCSRDDNSELFYAVLGGLGQLGIITRARIGLEPAPQRVRWVRLIYDDFGEFTRDQERLITMISASKEMKKKKGGGFDYVEGSVLVADGSLIGSWRSSSFAGWDAERIARLGAEHGVIYCLEGAMYYDWVTASRSWVVDQELELLLEELSFVPGFAFTNDVSYERFLDRVHEGELKLRSKGLWDVPHPWLNIFVPKSRIQDFNTGIFKRILKHNKSTGPILFYPMNRDKWDKRMSSVIPDEEIFYSIGFLWSAIINDWEYLENLNLEILRFCDQEGIKYKQYLPHYLSQEDWMKHFGSRWDKFFEMKRKYDPKALLSPGQKIFTTSLVDHATM</sequence>
<evidence type="ECO:0000256" key="3">
    <source>
        <dbReference type="ARBA" id="ARBA00011928"/>
    </source>
</evidence>
<name>A0A6I9QTV7_ELAGV</name>
<keyword evidence="6" id="KW-0560">Oxidoreductase</keyword>
<dbReference type="PANTHER" id="PTHR13878">
    <property type="entry name" value="GULONOLACTONE OXIDASE"/>
    <property type="match status" value="1"/>
</dbReference>
<keyword evidence="5" id="KW-0274">FAD</keyword>
<dbReference type="InterPro" id="IPR006094">
    <property type="entry name" value="Oxid_FAD_bind_N"/>
</dbReference>
<evidence type="ECO:0000256" key="8">
    <source>
        <dbReference type="SAM" id="Phobius"/>
    </source>
</evidence>
<evidence type="ECO:0000313" key="10">
    <source>
        <dbReference type="Proteomes" id="UP000504607"/>
    </source>
</evidence>
<keyword evidence="8" id="KW-0472">Membrane</keyword>
<gene>
    <name evidence="11" type="primary">LOC105040417</name>
</gene>
<dbReference type="PROSITE" id="PS51387">
    <property type="entry name" value="FAD_PCMH"/>
    <property type="match status" value="1"/>
</dbReference>
<dbReference type="SUPFAM" id="SSF56176">
    <property type="entry name" value="FAD-binding/transporter-associated domain-like"/>
    <property type="match status" value="1"/>
</dbReference>
<dbReference type="InParanoid" id="A0A6I9QTV7"/>
<proteinExistence type="inferred from homology"/>
<dbReference type="Pfam" id="PF01565">
    <property type="entry name" value="FAD_binding_4"/>
    <property type="match status" value="1"/>
</dbReference>
<dbReference type="RefSeq" id="XP_010915226.1">
    <property type="nucleotide sequence ID" value="XM_010916924.3"/>
</dbReference>
<dbReference type="GO" id="GO:0009690">
    <property type="term" value="P:cytokinin metabolic process"/>
    <property type="evidence" value="ECO:0007669"/>
    <property type="project" value="InterPro"/>
</dbReference>
<dbReference type="FunCoup" id="A0A6I9QTV7">
    <property type="interactions" value="86"/>
</dbReference>
<dbReference type="InterPro" id="IPR016164">
    <property type="entry name" value="FAD-linked_Oxase-like_C"/>
</dbReference>
<dbReference type="SUPFAM" id="SSF55103">
    <property type="entry name" value="FAD-linked oxidases, C-terminal domain"/>
    <property type="match status" value="1"/>
</dbReference>
<evidence type="ECO:0000313" key="11">
    <source>
        <dbReference type="RefSeq" id="XP_010915226.1"/>
    </source>
</evidence>
<protein>
    <recommendedName>
        <fullName evidence="3">cytokinin dehydrogenase</fullName>
        <ecNumber evidence="3">1.5.99.12</ecNumber>
    </recommendedName>
</protein>
<dbReference type="InterPro" id="IPR016170">
    <property type="entry name" value="Cytok_DH_C_sf"/>
</dbReference>
<dbReference type="AlphaFoldDB" id="A0A6I9QTV7"/>
<dbReference type="InterPro" id="IPR015345">
    <property type="entry name" value="Cytokinin_DH_FAD/cytokin-bd"/>
</dbReference>
<dbReference type="GO" id="GO:0071949">
    <property type="term" value="F:FAD binding"/>
    <property type="evidence" value="ECO:0007669"/>
    <property type="project" value="InterPro"/>
</dbReference>
<evidence type="ECO:0000256" key="1">
    <source>
        <dbReference type="ARBA" id="ARBA00001974"/>
    </source>
</evidence>